<dbReference type="AlphaFoldDB" id="A0A1S8CH34"/>
<dbReference type="GO" id="GO:0004585">
    <property type="term" value="F:ornithine carbamoyltransferase activity"/>
    <property type="evidence" value="ECO:0007669"/>
    <property type="project" value="UniProtKB-UniRule"/>
</dbReference>
<dbReference type="FunFam" id="3.40.50.1370:FF:000004">
    <property type="entry name" value="Ornithine carbamoyltransferase"/>
    <property type="match status" value="1"/>
</dbReference>
<evidence type="ECO:0000256" key="7">
    <source>
        <dbReference type="HAMAP-Rule" id="MF_01109"/>
    </source>
</evidence>
<dbReference type="HAMAP" id="MF_01109">
    <property type="entry name" value="OTCase"/>
    <property type="match status" value="1"/>
</dbReference>
<evidence type="ECO:0000256" key="5">
    <source>
        <dbReference type="ARBA" id="ARBA00022679"/>
    </source>
</evidence>
<feature type="binding site" evidence="7">
    <location>
        <begin position="239"/>
        <end position="240"/>
    </location>
    <ligand>
        <name>L-ornithine</name>
        <dbReference type="ChEBI" id="CHEBI:46911"/>
    </ligand>
</feature>
<dbReference type="GO" id="GO:0019240">
    <property type="term" value="P:citrulline biosynthetic process"/>
    <property type="evidence" value="ECO:0007669"/>
    <property type="project" value="UniProtKB-ARBA"/>
</dbReference>
<dbReference type="InterPro" id="IPR006131">
    <property type="entry name" value="Asp_carbamoyltransf_Asp/Orn-bd"/>
</dbReference>
<dbReference type="NCBIfam" id="TIGR00658">
    <property type="entry name" value="orni_carb_tr"/>
    <property type="match status" value="1"/>
</dbReference>
<dbReference type="EC" id="2.1.3.3" evidence="3 7"/>
<comment type="similarity">
    <text evidence="2 7">Belongs to the aspartate/ornithine carbamoyltransferase superfamily. OTCase family.</text>
</comment>
<keyword evidence="4 7" id="KW-0963">Cytoplasm</keyword>
<dbReference type="Gene3D" id="3.40.50.1370">
    <property type="entry name" value="Aspartate/ornithine carbamoyltransferase"/>
    <property type="match status" value="2"/>
</dbReference>
<dbReference type="InterPro" id="IPR006130">
    <property type="entry name" value="Asp/Orn_carbamoylTrfase"/>
</dbReference>
<dbReference type="SUPFAM" id="SSF53671">
    <property type="entry name" value="Aspartate/ornithine carbamoyltransferase"/>
    <property type="match status" value="1"/>
</dbReference>
<dbReference type="NCBIfam" id="NF009213">
    <property type="entry name" value="PRK12562.1"/>
    <property type="match status" value="1"/>
</dbReference>
<feature type="binding site" evidence="7">
    <location>
        <position position="86"/>
    </location>
    <ligand>
        <name>carbamoyl phosphate</name>
        <dbReference type="ChEBI" id="CHEBI:58228"/>
    </ligand>
</feature>
<keyword evidence="11" id="KW-1185">Reference proteome</keyword>
<dbReference type="Pfam" id="PF00185">
    <property type="entry name" value="OTCace"/>
    <property type="match status" value="1"/>
</dbReference>
<gene>
    <name evidence="10" type="ORF">BMI79_14620</name>
</gene>
<evidence type="ECO:0000256" key="6">
    <source>
        <dbReference type="ARBA" id="ARBA00048772"/>
    </source>
</evidence>
<dbReference type="EMBL" id="MOXD01000008">
    <property type="protein sequence ID" value="OMQ21319.1"/>
    <property type="molecule type" value="Genomic_DNA"/>
</dbReference>
<feature type="domain" description="Aspartate/ornithine carbamoyltransferase Asp/Orn-binding" evidence="8">
    <location>
        <begin position="159"/>
        <end position="333"/>
    </location>
</feature>
<dbReference type="InterPro" id="IPR006132">
    <property type="entry name" value="Asp/Orn_carbamoyltranf_P-bd"/>
</dbReference>
<dbReference type="STRING" id="2034155.BMI79_14620"/>
<dbReference type="InterPro" id="IPR024904">
    <property type="entry name" value="OTCase_ArgI"/>
</dbReference>
<dbReference type="GO" id="GO:0042450">
    <property type="term" value="P:L-arginine biosynthetic process via ornithine"/>
    <property type="evidence" value="ECO:0007669"/>
    <property type="project" value="UniProtKB-UniRule"/>
</dbReference>
<comment type="caution">
    <text evidence="10">The sequence shown here is derived from an EMBL/GenBank/DDBJ whole genome shotgun (WGS) entry which is preliminary data.</text>
</comment>
<dbReference type="GO" id="GO:0005737">
    <property type="term" value="C:cytoplasm"/>
    <property type="evidence" value="ECO:0007669"/>
    <property type="project" value="UniProtKB-SubCell"/>
</dbReference>
<accession>A0A1S8CH34</accession>
<dbReference type="PANTHER" id="PTHR45753:SF4">
    <property type="entry name" value="ORNITHINE CARBAMOYLTRANSFERASE SUBUNIT F-RELATED"/>
    <property type="match status" value="1"/>
</dbReference>
<dbReference type="GO" id="GO:0016597">
    <property type="term" value="F:amino acid binding"/>
    <property type="evidence" value="ECO:0007669"/>
    <property type="project" value="InterPro"/>
</dbReference>
<feature type="binding site" evidence="7">
    <location>
        <position position="110"/>
    </location>
    <ligand>
        <name>carbamoyl phosphate</name>
        <dbReference type="ChEBI" id="CHEBI:58228"/>
    </ligand>
</feature>
<feature type="binding site" evidence="7">
    <location>
        <begin position="59"/>
        <end position="62"/>
    </location>
    <ligand>
        <name>carbamoyl phosphate</name>
        <dbReference type="ChEBI" id="CHEBI:58228"/>
    </ligand>
</feature>
<evidence type="ECO:0000313" key="11">
    <source>
        <dbReference type="Proteomes" id="UP000216021"/>
    </source>
</evidence>
<evidence type="ECO:0000256" key="4">
    <source>
        <dbReference type="ARBA" id="ARBA00022490"/>
    </source>
</evidence>
<feature type="binding site" evidence="7">
    <location>
        <position position="171"/>
    </location>
    <ligand>
        <name>L-ornithine</name>
        <dbReference type="ChEBI" id="CHEBI:46911"/>
    </ligand>
</feature>
<organism evidence="10 11">
    <name type="scientific">Serratia oryzae</name>
    <dbReference type="NCBI Taxonomy" id="2034155"/>
    <lineage>
        <taxon>Bacteria</taxon>
        <taxon>Pseudomonadati</taxon>
        <taxon>Pseudomonadota</taxon>
        <taxon>Gammaproteobacteria</taxon>
        <taxon>Enterobacterales</taxon>
        <taxon>Yersiniaceae</taxon>
        <taxon>Serratia</taxon>
    </lineage>
</organism>
<feature type="domain" description="Aspartate/ornithine carbamoyltransferase carbamoyl-P binding" evidence="9">
    <location>
        <begin position="10"/>
        <end position="150"/>
    </location>
</feature>
<feature type="binding site" evidence="7">
    <location>
        <begin position="277"/>
        <end position="278"/>
    </location>
    <ligand>
        <name>carbamoyl phosphate</name>
        <dbReference type="ChEBI" id="CHEBI:58228"/>
    </ligand>
</feature>
<dbReference type="PROSITE" id="PS00097">
    <property type="entry name" value="CARBAMOYLTRANSFERASE"/>
    <property type="match status" value="1"/>
</dbReference>
<evidence type="ECO:0000256" key="3">
    <source>
        <dbReference type="ARBA" id="ARBA00013007"/>
    </source>
</evidence>
<dbReference type="NCBIfam" id="NF003286">
    <property type="entry name" value="PRK04284.1"/>
    <property type="match status" value="1"/>
</dbReference>
<keyword evidence="5 7" id="KW-0808">Transferase</keyword>
<dbReference type="OrthoDB" id="9802587at2"/>
<feature type="binding site" evidence="7">
    <location>
        <position position="323"/>
    </location>
    <ligand>
        <name>carbamoyl phosphate</name>
        <dbReference type="ChEBI" id="CHEBI:58228"/>
    </ligand>
</feature>
<comment type="catalytic activity">
    <reaction evidence="6 7">
        <text>carbamoyl phosphate + L-ornithine = L-citrulline + phosphate + H(+)</text>
        <dbReference type="Rhea" id="RHEA:19513"/>
        <dbReference type="ChEBI" id="CHEBI:15378"/>
        <dbReference type="ChEBI" id="CHEBI:43474"/>
        <dbReference type="ChEBI" id="CHEBI:46911"/>
        <dbReference type="ChEBI" id="CHEBI:57743"/>
        <dbReference type="ChEBI" id="CHEBI:58228"/>
        <dbReference type="EC" id="2.1.3.3"/>
    </reaction>
</comment>
<evidence type="ECO:0000313" key="10">
    <source>
        <dbReference type="EMBL" id="OMQ21319.1"/>
    </source>
</evidence>
<dbReference type="InterPro" id="IPR036901">
    <property type="entry name" value="Asp/Orn_carbamoylTrfase_sf"/>
</dbReference>
<dbReference type="PANTHER" id="PTHR45753">
    <property type="entry name" value="ORNITHINE CARBAMOYLTRANSFERASE, MITOCHONDRIAL"/>
    <property type="match status" value="1"/>
</dbReference>
<dbReference type="RefSeq" id="WP_076942955.1">
    <property type="nucleotide sequence ID" value="NZ_MOXD01000008.1"/>
</dbReference>
<dbReference type="PRINTS" id="PR00100">
    <property type="entry name" value="AOTCASE"/>
</dbReference>
<feature type="binding site" evidence="7">
    <location>
        <begin position="137"/>
        <end position="140"/>
    </location>
    <ligand>
        <name>carbamoyl phosphate</name>
        <dbReference type="ChEBI" id="CHEBI:58228"/>
    </ligand>
</feature>
<protein>
    <recommendedName>
        <fullName evidence="3 7">Ornithine carbamoyltransferase</fullName>
        <shortName evidence="7">OTCase</shortName>
        <ecNumber evidence="3 7">2.1.3.3</ecNumber>
    </recommendedName>
</protein>
<evidence type="ECO:0000256" key="2">
    <source>
        <dbReference type="ARBA" id="ARBA00007805"/>
    </source>
</evidence>
<evidence type="ECO:0000259" key="8">
    <source>
        <dbReference type="Pfam" id="PF00185"/>
    </source>
</evidence>
<proteinExistence type="inferred from homology"/>
<comment type="subcellular location">
    <subcellularLocation>
        <location evidence="1 7">Cytoplasm</location>
    </subcellularLocation>
</comment>
<evidence type="ECO:0000256" key="1">
    <source>
        <dbReference type="ARBA" id="ARBA00004496"/>
    </source>
</evidence>
<name>A0A1S8CH34_9GAMM</name>
<feature type="binding site" evidence="7">
    <location>
        <position position="235"/>
    </location>
    <ligand>
        <name>L-ornithine</name>
        <dbReference type="ChEBI" id="CHEBI:46911"/>
    </ligand>
</feature>
<reference evidence="10 11" key="1">
    <citation type="submission" date="2016-11" db="EMBL/GenBank/DDBJ databases">
        <title>Rahnella oryzae sp. nov., isolated from rice root.</title>
        <authorList>
            <person name="Zhang X.-X."/>
            <person name="Zhang J."/>
        </authorList>
    </citation>
    <scope>NUCLEOTIDE SEQUENCE [LARGE SCALE GENOMIC DNA]</scope>
    <source>
        <strain evidence="10 11">J11-6</strain>
    </source>
</reference>
<dbReference type="Pfam" id="PF02729">
    <property type="entry name" value="OTCace_N"/>
    <property type="match status" value="1"/>
</dbReference>
<dbReference type="InterPro" id="IPR002292">
    <property type="entry name" value="Orn/put_carbamltrans"/>
</dbReference>
<evidence type="ECO:0000259" key="9">
    <source>
        <dbReference type="Pfam" id="PF02729"/>
    </source>
</evidence>
<dbReference type="Proteomes" id="UP000216021">
    <property type="component" value="Unassembled WGS sequence"/>
</dbReference>
<sequence>MNQMNPFYNRHFLRLMDFTPAEIQSLLQLAADLKQAKKQGQETRYLQGKNIALIFEKDSTRTRCSFEVAAFDQGAQVTYLGPSGSQIGHKESMKDTARVLGRLYDGIQYRGFGQHLVETLANHAGVPVWNGLTNEFHPTQLLADLLTVREHLPNKPLSEVKFAYIGDAHNNMGNTLLEAAALVGMDLRLVAPKACWPQAELVAECQALAQQTGGKITLTEDIAEGVKGADFLYTDVWVSMGEPKEVWQERIAQLLPYQVNMAMVKLTGNPQVKFLHCLPAFHDDQTTLGKQMAEQYGLHGGMEVTNEVFESAHSVVFDQAENRLHTIKAVMVATLSKAL</sequence>
<dbReference type="PRINTS" id="PR00102">
    <property type="entry name" value="OTCASE"/>
</dbReference>